<dbReference type="OrthoDB" id="3730291at2"/>
<dbReference type="STRING" id="137733.SAMN05421767_10728"/>
<evidence type="ECO:0000313" key="6">
    <source>
        <dbReference type="EMBL" id="SEQ79865.1"/>
    </source>
</evidence>
<feature type="transmembrane region" description="Helical" evidence="5">
    <location>
        <begin position="37"/>
        <end position="55"/>
    </location>
</feature>
<keyword evidence="4 5" id="KW-0472">Membrane</keyword>
<organism evidence="6 7">
    <name type="scientific">Granulicatella balaenopterae</name>
    <dbReference type="NCBI Taxonomy" id="137733"/>
    <lineage>
        <taxon>Bacteria</taxon>
        <taxon>Bacillati</taxon>
        <taxon>Bacillota</taxon>
        <taxon>Bacilli</taxon>
        <taxon>Lactobacillales</taxon>
        <taxon>Carnobacteriaceae</taxon>
        <taxon>Granulicatella</taxon>
    </lineage>
</organism>
<evidence type="ECO:0000256" key="2">
    <source>
        <dbReference type="ARBA" id="ARBA00022692"/>
    </source>
</evidence>
<dbReference type="EMBL" id="FOGF01000007">
    <property type="protein sequence ID" value="SEQ79865.1"/>
    <property type="molecule type" value="Genomic_DNA"/>
</dbReference>
<evidence type="ECO:0000313" key="7">
    <source>
        <dbReference type="Proteomes" id="UP000198556"/>
    </source>
</evidence>
<dbReference type="GO" id="GO:0005886">
    <property type="term" value="C:plasma membrane"/>
    <property type="evidence" value="ECO:0007669"/>
    <property type="project" value="UniProtKB-ARBA"/>
</dbReference>
<dbReference type="RefSeq" id="WP_089746153.1">
    <property type="nucleotide sequence ID" value="NZ_FOGF01000007.1"/>
</dbReference>
<accession>A0A1H9IZS7</accession>
<sequence length="240" mass="27263">MEKPNFETGFHLDFRTKLFVTVVLSYTLLLGNLQERFLVVAIGASSLPYLLLLLARRYQAAIRGIGLIIGAVLVQKYLMGHVTGVVTSICLFITMLILRLLPGFVMGKYSFMTTDISELIYSLKKLRLPDQMIIPMTVMSRFFYTAKTDYQQIKEAMYLQGLTSKRLLTQPVKLIEYRTIPLLMVLMRTADDVAVSALTRGLVIGKKRTSLVETHFTWRDGVMFFCMVVLIGFYLGGKYA</sequence>
<name>A0A1H9IZS7_9LACT</name>
<keyword evidence="7" id="KW-1185">Reference proteome</keyword>
<evidence type="ECO:0000256" key="1">
    <source>
        <dbReference type="ARBA" id="ARBA00004141"/>
    </source>
</evidence>
<dbReference type="AlphaFoldDB" id="A0A1H9IZS7"/>
<feature type="transmembrane region" description="Helical" evidence="5">
    <location>
        <begin position="216"/>
        <end position="235"/>
    </location>
</feature>
<comment type="subcellular location">
    <subcellularLocation>
        <location evidence="1">Membrane</location>
        <topology evidence="1">Multi-pass membrane protein</topology>
    </subcellularLocation>
</comment>
<dbReference type="Pfam" id="PF02361">
    <property type="entry name" value="CbiQ"/>
    <property type="match status" value="1"/>
</dbReference>
<reference evidence="6 7" key="1">
    <citation type="submission" date="2016-10" db="EMBL/GenBank/DDBJ databases">
        <authorList>
            <person name="de Groot N.N."/>
        </authorList>
    </citation>
    <scope>NUCLEOTIDE SEQUENCE [LARGE SCALE GENOMIC DNA]</scope>
    <source>
        <strain evidence="6 7">DSM 15827</strain>
    </source>
</reference>
<protein>
    <submittedName>
        <fullName evidence="6">Energy-coupling factor transport system permease protein</fullName>
    </submittedName>
</protein>
<dbReference type="InterPro" id="IPR003339">
    <property type="entry name" value="ABC/ECF_trnsptr_transmembrane"/>
</dbReference>
<dbReference type="CDD" id="cd16914">
    <property type="entry name" value="EcfT"/>
    <property type="match status" value="1"/>
</dbReference>
<keyword evidence="2 5" id="KW-0812">Transmembrane</keyword>
<proteinExistence type="predicted"/>
<evidence type="ECO:0000256" key="5">
    <source>
        <dbReference type="SAM" id="Phobius"/>
    </source>
</evidence>
<evidence type="ECO:0000256" key="3">
    <source>
        <dbReference type="ARBA" id="ARBA00022989"/>
    </source>
</evidence>
<feature type="transmembrane region" description="Helical" evidence="5">
    <location>
        <begin position="84"/>
        <end position="102"/>
    </location>
</feature>
<dbReference type="Proteomes" id="UP000198556">
    <property type="component" value="Unassembled WGS sequence"/>
</dbReference>
<evidence type="ECO:0000256" key="4">
    <source>
        <dbReference type="ARBA" id="ARBA00023136"/>
    </source>
</evidence>
<feature type="transmembrane region" description="Helical" evidence="5">
    <location>
        <begin position="60"/>
        <end position="78"/>
    </location>
</feature>
<keyword evidence="3 5" id="KW-1133">Transmembrane helix</keyword>
<gene>
    <name evidence="6" type="ORF">SAMN05421767_10728</name>
</gene>